<dbReference type="CDD" id="cd20102">
    <property type="entry name" value="MBT_L3MBTL1-like_rpt2"/>
    <property type="match status" value="1"/>
</dbReference>
<dbReference type="FunFam" id="2.30.30.140:FF:000007">
    <property type="entry name" value="Lethal(3)malignant brain tumor-like protein 1"/>
    <property type="match status" value="1"/>
</dbReference>
<dbReference type="eggNOG" id="KOG3766">
    <property type="taxonomic scope" value="Eukaryota"/>
</dbReference>
<keyword evidence="8" id="KW-0804">Transcription</keyword>
<dbReference type="InterPro" id="IPR036060">
    <property type="entry name" value="Znf_C2H2C_sf"/>
</dbReference>
<dbReference type="Proteomes" id="UP000009046">
    <property type="component" value="Unassembled WGS sequence"/>
</dbReference>
<dbReference type="EMBL" id="AAZO01003499">
    <property type="status" value="NOT_ANNOTATED_CDS"/>
    <property type="molecule type" value="Genomic_DNA"/>
</dbReference>
<dbReference type="OMA" id="QSHVEHT"/>
<reference evidence="14" key="3">
    <citation type="submission" date="2020-05" db="UniProtKB">
        <authorList>
            <consortium name="EnsemblMetazoa"/>
        </authorList>
    </citation>
    <scope>IDENTIFICATION</scope>
    <source>
        <strain evidence="14">USDA</strain>
    </source>
</reference>
<dbReference type="AlphaFoldDB" id="E0VM51"/>
<feature type="repeat" description="MBT" evidence="10">
    <location>
        <begin position="289"/>
        <end position="384"/>
    </location>
</feature>
<evidence type="ECO:0000313" key="15">
    <source>
        <dbReference type="Proteomes" id="UP000009046"/>
    </source>
</evidence>
<evidence type="ECO:0000256" key="6">
    <source>
        <dbReference type="ARBA" id="ARBA00022853"/>
    </source>
</evidence>
<dbReference type="EMBL" id="DS235289">
    <property type="protein sequence ID" value="EEB14457.1"/>
    <property type="molecule type" value="Genomic_DNA"/>
</dbReference>
<keyword evidence="15" id="KW-1185">Reference proteome</keyword>
<dbReference type="SUPFAM" id="SSF63748">
    <property type="entry name" value="Tudor/PWWP/MBT"/>
    <property type="match status" value="3"/>
</dbReference>
<dbReference type="RefSeq" id="XP_002427195.1">
    <property type="nucleotide sequence ID" value="XM_002427150.1"/>
</dbReference>
<sequence>MGCEFVSFRFCSVACSKAYAEEKAQSVKKLLLKQEKKMKLKQQKSLLMQQRAKLEKLGLHEAKVTIEEKIKMLRMERELMKTNAGDSDGESGSGTSSNTDKLRSSSKGSFSWTRYLTLLKAKSAPYTLFKDPFPTARNNFKIGMKLEGIDPVHPSLFCVLTVAAVRGYRIKLHFDGYPDCHDFWVNANSSDIFHAGCCFVNNQERPIIPSGFRAGMKLEAVDKKNSSLVCVATIADVLDNRILVHFDSWDDIYDYWVDCTSPYIHPVGWCKENGHQLTPPNDYKHPSLFSWDFYLRETKSLPAPARAFKPRTTTDFRRGMKLECVDKRNPILIRVATVVDIVVQQIKIKFDGWPDQYAYWLDDDSPDIHPAGWCHKTGHPLEPPPSEEDIKNTSICPTPGCRGIGHVKGKHPVHHMILSCPYSSMNYLRDDHIPDRFCSKREYYEVKETSASKGTKPRPGIPRKNKCDGSILPVPKTDNRGRKRKLSSEKFKKEKKKKSYREPPPNLLTKKKSRVNNLMEENVDPGTRNDPVVWSKNRWDISETVASIGSNPLCWTPSQVAAFVENINSSSEKGKLFTEHQIDGEALLMLSQNDLVQILGFKLGPAIKLYKSIVLLRQKALEIKNEGVS</sequence>
<feature type="domain" description="SAM" evidence="12">
    <location>
        <begin position="555"/>
        <end position="619"/>
    </location>
</feature>
<keyword evidence="7" id="KW-0805">Transcription regulation</keyword>
<dbReference type="Gene3D" id="2.30.30.140">
    <property type="match status" value="3"/>
</dbReference>
<dbReference type="Pfam" id="PF02820">
    <property type="entry name" value="MBT"/>
    <property type="match status" value="3"/>
</dbReference>
<evidence type="ECO:0000256" key="8">
    <source>
        <dbReference type="ARBA" id="ARBA00023163"/>
    </source>
</evidence>
<dbReference type="InterPro" id="IPR004092">
    <property type="entry name" value="Mbt"/>
</dbReference>
<evidence type="ECO:0000256" key="7">
    <source>
        <dbReference type="ARBA" id="ARBA00023015"/>
    </source>
</evidence>
<dbReference type="PROSITE" id="PS51079">
    <property type="entry name" value="MBT"/>
    <property type="match status" value="2"/>
</dbReference>
<dbReference type="InterPro" id="IPR050548">
    <property type="entry name" value="PcG_chromatin_remod_factors"/>
</dbReference>
<evidence type="ECO:0000256" key="2">
    <source>
        <dbReference type="ARBA" id="ARBA00022723"/>
    </source>
</evidence>
<dbReference type="InParanoid" id="E0VM51"/>
<dbReference type="SUPFAM" id="SSF103637">
    <property type="entry name" value="CCHHC domain"/>
    <property type="match status" value="1"/>
</dbReference>
<dbReference type="PROSITE" id="PS50105">
    <property type="entry name" value="SAM_DOMAIN"/>
    <property type="match status" value="1"/>
</dbReference>
<dbReference type="KEGG" id="phu:Phum_PHUM300720"/>
<keyword evidence="6" id="KW-0156">Chromatin regulator</keyword>
<dbReference type="STRING" id="121224.E0VM51"/>
<dbReference type="InterPro" id="IPR001660">
    <property type="entry name" value="SAM"/>
</dbReference>
<dbReference type="GO" id="GO:0006325">
    <property type="term" value="P:chromatin organization"/>
    <property type="evidence" value="ECO:0007669"/>
    <property type="project" value="UniProtKB-KW"/>
</dbReference>
<dbReference type="GO" id="GO:0043565">
    <property type="term" value="F:sequence-specific DNA binding"/>
    <property type="evidence" value="ECO:0007669"/>
    <property type="project" value="InterPro"/>
</dbReference>
<accession>E0VM51</accession>
<dbReference type="SUPFAM" id="SSF47769">
    <property type="entry name" value="SAM/Pointed domain"/>
    <property type="match status" value="1"/>
</dbReference>
<evidence type="ECO:0000256" key="5">
    <source>
        <dbReference type="ARBA" id="ARBA00022833"/>
    </source>
</evidence>
<dbReference type="PROSITE" id="PS51802">
    <property type="entry name" value="ZF_CCHHC"/>
    <property type="match status" value="1"/>
</dbReference>
<dbReference type="Gene3D" id="4.10.320.30">
    <property type="match status" value="1"/>
</dbReference>
<dbReference type="GO" id="GO:0045892">
    <property type="term" value="P:negative regulation of DNA-templated transcription"/>
    <property type="evidence" value="ECO:0007669"/>
    <property type="project" value="TreeGrafter"/>
</dbReference>
<dbReference type="CTD" id="8229829"/>
<dbReference type="Pfam" id="PF01530">
    <property type="entry name" value="zf-C2HC"/>
    <property type="match status" value="1"/>
</dbReference>
<dbReference type="PANTHER" id="PTHR12247">
    <property type="entry name" value="POLYCOMB GROUP PROTEIN"/>
    <property type="match status" value="1"/>
</dbReference>
<dbReference type="OrthoDB" id="8188861at2759"/>
<name>E0VM51_PEDHC</name>
<organism>
    <name type="scientific">Pediculus humanus subsp. corporis</name>
    <name type="common">Body louse</name>
    <dbReference type="NCBI Taxonomy" id="121224"/>
    <lineage>
        <taxon>Eukaryota</taxon>
        <taxon>Metazoa</taxon>
        <taxon>Ecdysozoa</taxon>
        <taxon>Arthropoda</taxon>
        <taxon>Hexapoda</taxon>
        <taxon>Insecta</taxon>
        <taxon>Pterygota</taxon>
        <taxon>Neoptera</taxon>
        <taxon>Paraneoptera</taxon>
        <taxon>Psocodea</taxon>
        <taxon>Troctomorpha</taxon>
        <taxon>Phthiraptera</taxon>
        <taxon>Anoplura</taxon>
        <taxon>Pediculidae</taxon>
        <taxon>Pediculus</taxon>
    </lineage>
</organism>
<protein>
    <submittedName>
        <fullName evidence="13 14">Lethal, putative</fullName>
    </submittedName>
</protein>
<dbReference type="SMART" id="SM00454">
    <property type="entry name" value="SAM"/>
    <property type="match status" value="1"/>
</dbReference>
<dbReference type="HOGENOM" id="CLU_004064_0_1_1"/>
<dbReference type="GO" id="GO:0008270">
    <property type="term" value="F:zinc ion binding"/>
    <property type="evidence" value="ECO:0007669"/>
    <property type="project" value="UniProtKB-KW"/>
</dbReference>
<keyword evidence="4" id="KW-0863">Zinc-finger</keyword>
<evidence type="ECO:0000256" key="4">
    <source>
        <dbReference type="ARBA" id="ARBA00022771"/>
    </source>
</evidence>
<feature type="repeat" description="MBT" evidence="10">
    <location>
        <begin position="110"/>
        <end position="280"/>
    </location>
</feature>
<dbReference type="GO" id="GO:0003682">
    <property type="term" value="F:chromatin binding"/>
    <property type="evidence" value="ECO:0007669"/>
    <property type="project" value="TreeGrafter"/>
</dbReference>
<comment type="subcellular location">
    <subcellularLocation>
        <location evidence="1">Nucleus</location>
    </subcellularLocation>
</comment>
<reference evidence="13" key="2">
    <citation type="submission" date="2007-04" db="EMBL/GenBank/DDBJ databases">
        <title>The genome of the human body louse.</title>
        <authorList>
            <consortium name="The Human Body Louse Genome Consortium"/>
            <person name="Kirkness E."/>
            <person name="Walenz B."/>
            <person name="Hass B."/>
            <person name="Bruggner R."/>
            <person name="Strausberg R."/>
        </authorList>
    </citation>
    <scope>NUCLEOTIDE SEQUENCE</scope>
    <source>
        <strain evidence="13">USDA</strain>
    </source>
</reference>
<keyword evidence="5" id="KW-0862">Zinc</keyword>
<gene>
    <name evidence="14" type="primary">8229829</name>
    <name evidence="13" type="ORF">Phum_PHUM300720</name>
</gene>
<evidence type="ECO:0000256" key="3">
    <source>
        <dbReference type="ARBA" id="ARBA00022737"/>
    </source>
</evidence>
<dbReference type="InterPro" id="IPR002515">
    <property type="entry name" value="Znf_C2H2C"/>
</dbReference>
<dbReference type="CDD" id="cd20103">
    <property type="entry name" value="MBT_L3MBTL1-like_rpt3"/>
    <property type="match status" value="1"/>
</dbReference>
<feature type="region of interest" description="Disordered" evidence="11">
    <location>
        <begin position="82"/>
        <end position="106"/>
    </location>
</feature>
<evidence type="ECO:0000256" key="1">
    <source>
        <dbReference type="ARBA" id="ARBA00004123"/>
    </source>
</evidence>
<proteinExistence type="predicted"/>
<dbReference type="CDD" id="cd09582">
    <property type="entry name" value="SAM_Scm-like-3MBT3_4"/>
    <property type="match status" value="1"/>
</dbReference>
<dbReference type="Gene3D" id="1.10.150.50">
    <property type="entry name" value="Transcription Factor, Ets-1"/>
    <property type="match status" value="1"/>
</dbReference>
<evidence type="ECO:0000259" key="12">
    <source>
        <dbReference type="PROSITE" id="PS50105"/>
    </source>
</evidence>
<keyword evidence="2" id="KW-0479">Metal-binding</keyword>
<evidence type="ECO:0000256" key="9">
    <source>
        <dbReference type="ARBA" id="ARBA00023242"/>
    </source>
</evidence>
<dbReference type="InterPro" id="IPR003118">
    <property type="entry name" value="Pointed_dom"/>
</dbReference>
<dbReference type="InterPro" id="IPR013761">
    <property type="entry name" value="SAM/pointed_sf"/>
</dbReference>
<dbReference type="Pfam" id="PF02198">
    <property type="entry name" value="SAM_PNT"/>
    <property type="match status" value="1"/>
</dbReference>
<dbReference type="SMART" id="SM00561">
    <property type="entry name" value="MBT"/>
    <property type="match status" value="3"/>
</dbReference>
<dbReference type="VEuPathDB" id="VectorBase:PHUM300720"/>
<dbReference type="GO" id="GO:0042393">
    <property type="term" value="F:histone binding"/>
    <property type="evidence" value="ECO:0007669"/>
    <property type="project" value="TreeGrafter"/>
</dbReference>
<feature type="region of interest" description="Disordered" evidence="11">
    <location>
        <begin position="448"/>
        <end position="511"/>
    </location>
</feature>
<evidence type="ECO:0000256" key="11">
    <source>
        <dbReference type="SAM" id="MobiDB-lite"/>
    </source>
</evidence>
<keyword evidence="9" id="KW-0539">Nucleus</keyword>
<dbReference type="EnsemblMetazoa" id="PHUM300720-RA">
    <property type="protein sequence ID" value="PHUM300720-PA"/>
    <property type="gene ID" value="PHUM300720"/>
</dbReference>
<dbReference type="GO" id="GO:0005634">
    <property type="term" value="C:nucleus"/>
    <property type="evidence" value="ECO:0007669"/>
    <property type="project" value="UniProtKB-SubCell"/>
</dbReference>
<evidence type="ECO:0000313" key="14">
    <source>
        <dbReference type="EnsemblMetazoa" id="PHUM300720-PA"/>
    </source>
</evidence>
<evidence type="ECO:0000313" key="13">
    <source>
        <dbReference type="EMBL" id="EEB14457.1"/>
    </source>
</evidence>
<keyword evidence="3" id="KW-0677">Repeat</keyword>
<dbReference type="PANTHER" id="PTHR12247:SF131">
    <property type="entry name" value="LD05287P"/>
    <property type="match status" value="1"/>
</dbReference>
<reference evidence="13" key="1">
    <citation type="submission" date="2007-04" db="EMBL/GenBank/DDBJ databases">
        <title>Annotation of Pediculus humanus corporis strain USDA.</title>
        <authorList>
            <person name="Kirkness E."/>
            <person name="Hannick L."/>
            <person name="Hass B."/>
            <person name="Bruggner R."/>
            <person name="Lawson D."/>
            <person name="Bidwell S."/>
            <person name="Joardar V."/>
            <person name="Caler E."/>
            <person name="Walenz B."/>
            <person name="Inman J."/>
            <person name="Schobel S."/>
            <person name="Galinsky K."/>
            <person name="Amedeo P."/>
            <person name="Strausberg R."/>
        </authorList>
    </citation>
    <scope>NUCLEOTIDE SEQUENCE</scope>
    <source>
        <strain evidence="13">USDA</strain>
    </source>
</reference>
<evidence type="ECO:0000256" key="10">
    <source>
        <dbReference type="PROSITE-ProRule" id="PRU00459"/>
    </source>
</evidence>
<dbReference type="GeneID" id="8229829"/>